<name>A0A4W5JDI7_9TELE</name>
<dbReference type="GO" id="GO:0051131">
    <property type="term" value="P:chaperone-mediated protein complex assembly"/>
    <property type="evidence" value="ECO:0007669"/>
    <property type="project" value="TreeGrafter"/>
</dbReference>
<dbReference type="SUPFAM" id="SSF88697">
    <property type="entry name" value="PUA domain-like"/>
    <property type="match status" value="1"/>
</dbReference>
<dbReference type="PANTHER" id="PTHR43718">
    <property type="entry name" value="LON PROTEASE"/>
    <property type="match status" value="1"/>
</dbReference>
<protein>
    <recommendedName>
        <fullName evidence="1">Lon N-terminal domain-containing protein</fullName>
    </recommendedName>
</protein>
<dbReference type="Ensembl" id="ENSHHUT00000000967.1">
    <property type="protein sequence ID" value="ENSHHUP00000000942.1"/>
    <property type="gene ID" value="ENSHHUG00000000660.1"/>
</dbReference>
<dbReference type="GO" id="GO:0005759">
    <property type="term" value="C:mitochondrial matrix"/>
    <property type="evidence" value="ECO:0007669"/>
    <property type="project" value="TreeGrafter"/>
</dbReference>
<dbReference type="Pfam" id="PF02190">
    <property type="entry name" value="LON_substr_bdg"/>
    <property type="match status" value="1"/>
</dbReference>
<feature type="domain" description="Lon N-terminal" evidence="1">
    <location>
        <begin position="66"/>
        <end position="166"/>
    </location>
</feature>
<evidence type="ECO:0000313" key="2">
    <source>
        <dbReference type="Ensembl" id="ENSHHUP00000000942.1"/>
    </source>
</evidence>
<reference evidence="2" key="2">
    <citation type="submission" date="2025-08" db="UniProtKB">
        <authorList>
            <consortium name="Ensembl"/>
        </authorList>
    </citation>
    <scope>IDENTIFICATION</scope>
</reference>
<sequence length="166" mass="18620">MDQDRRGFCRGKKDYGLRGFGQLQPDKIVWQRSSSIGFSGEDRRGHRTTPLGDSSHSHVPEVFPNVPLIAVTRNLLFPRFIKIIEVKNKQLMDLLRRKVQLAQPYAGVFLKKDDANESDVVASLDAIYNTGTFVQIHEMQDLGDKLRMSHGPLKNLHHQADGGGAG</sequence>
<dbReference type="InterPro" id="IPR003111">
    <property type="entry name" value="Lon_prtase_N"/>
</dbReference>
<dbReference type="AlphaFoldDB" id="A0A4W5JDI7"/>
<organism evidence="2 3">
    <name type="scientific">Hucho hucho</name>
    <name type="common">huchen</name>
    <dbReference type="NCBI Taxonomy" id="62062"/>
    <lineage>
        <taxon>Eukaryota</taxon>
        <taxon>Metazoa</taxon>
        <taxon>Chordata</taxon>
        <taxon>Craniata</taxon>
        <taxon>Vertebrata</taxon>
        <taxon>Euteleostomi</taxon>
        <taxon>Actinopterygii</taxon>
        <taxon>Neopterygii</taxon>
        <taxon>Teleostei</taxon>
        <taxon>Protacanthopterygii</taxon>
        <taxon>Salmoniformes</taxon>
        <taxon>Salmonidae</taxon>
        <taxon>Salmoninae</taxon>
        <taxon>Hucho</taxon>
    </lineage>
</organism>
<dbReference type="GO" id="GO:0006515">
    <property type="term" value="P:protein quality control for misfolded or incompletely synthesized proteins"/>
    <property type="evidence" value="ECO:0007669"/>
    <property type="project" value="TreeGrafter"/>
</dbReference>
<reference evidence="2" key="3">
    <citation type="submission" date="2025-09" db="UniProtKB">
        <authorList>
            <consortium name="Ensembl"/>
        </authorList>
    </citation>
    <scope>IDENTIFICATION</scope>
</reference>
<dbReference type="Proteomes" id="UP000314982">
    <property type="component" value="Unassembled WGS sequence"/>
</dbReference>
<dbReference type="GO" id="GO:0007005">
    <property type="term" value="P:mitochondrion organization"/>
    <property type="evidence" value="ECO:0007669"/>
    <property type="project" value="TreeGrafter"/>
</dbReference>
<dbReference type="GO" id="GO:0004252">
    <property type="term" value="F:serine-type endopeptidase activity"/>
    <property type="evidence" value="ECO:0007669"/>
    <property type="project" value="InterPro"/>
</dbReference>
<dbReference type="GO" id="GO:0004176">
    <property type="term" value="F:ATP-dependent peptidase activity"/>
    <property type="evidence" value="ECO:0007669"/>
    <property type="project" value="InterPro"/>
</dbReference>
<evidence type="ECO:0000313" key="3">
    <source>
        <dbReference type="Proteomes" id="UP000314982"/>
    </source>
</evidence>
<dbReference type="PANTHER" id="PTHR43718:SF2">
    <property type="entry name" value="LON PROTEASE HOMOLOG, MITOCHONDRIAL"/>
    <property type="match status" value="1"/>
</dbReference>
<dbReference type="GO" id="GO:0005524">
    <property type="term" value="F:ATP binding"/>
    <property type="evidence" value="ECO:0007669"/>
    <property type="project" value="InterPro"/>
</dbReference>
<dbReference type="InterPro" id="IPR046336">
    <property type="entry name" value="Lon_prtase_N_sf"/>
</dbReference>
<dbReference type="InterPro" id="IPR027065">
    <property type="entry name" value="Lon_Prtase"/>
</dbReference>
<dbReference type="FunFam" id="2.30.130.40:FF:000004">
    <property type="entry name" value="Lon protease homolog, mitochondrial"/>
    <property type="match status" value="1"/>
</dbReference>
<accession>A0A4W5JDI7</accession>
<dbReference type="InterPro" id="IPR015947">
    <property type="entry name" value="PUA-like_sf"/>
</dbReference>
<keyword evidence="3" id="KW-1185">Reference proteome</keyword>
<evidence type="ECO:0000259" key="1">
    <source>
        <dbReference type="PROSITE" id="PS51787"/>
    </source>
</evidence>
<dbReference type="GeneTree" id="ENSGT00530000063553"/>
<dbReference type="STRING" id="62062.ENSHHUP00000000942"/>
<reference evidence="3" key="1">
    <citation type="submission" date="2018-06" db="EMBL/GenBank/DDBJ databases">
        <title>Genome assembly of Danube salmon.</title>
        <authorList>
            <person name="Macqueen D.J."/>
            <person name="Gundappa M.K."/>
        </authorList>
    </citation>
    <scope>NUCLEOTIDE SEQUENCE [LARGE SCALE GENOMIC DNA]</scope>
</reference>
<dbReference type="GO" id="GO:0003697">
    <property type="term" value="F:single-stranded DNA binding"/>
    <property type="evidence" value="ECO:0007669"/>
    <property type="project" value="TreeGrafter"/>
</dbReference>
<dbReference type="PROSITE" id="PS51787">
    <property type="entry name" value="LON_N"/>
    <property type="match status" value="1"/>
</dbReference>
<dbReference type="Gene3D" id="2.30.130.40">
    <property type="entry name" value="LON domain-like"/>
    <property type="match status" value="1"/>
</dbReference>
<proteinExistence type="predicted"/>